<evidence type="ECO:0000313" key="5">
    <source>
        <dbReference type="Proteomes" id="UP000077071"/>
    </source>
</evidence>
<name>A0A160KTE5_9MICO</name>
<dbReference type="InterPro" id="IPR029903">
    <property type="entry name" value="RmlD-like-bd"/>
</dbReference>
<keyword evidence="2" id="KW-0560">Oxidoreductase</keyword>
<dbReference type="GO" id="GO:0019305">
    <property type="term" value="P:dTDP-rhamnose biosynthetic process"/>
    <property type="evidence" value="ECO:0007669"/>
    <property type="project" value="UniProtKB-UniPathway"/>
</dbReference>
<dbReference type="Proteomes" id="UP000077071">
    <property type="component" value="Chromosome"/>
</dbReference>
<evidence type="ECO:0000256" key="2">
    <source>
        <dbReference type="RuleBase" id="RU364082"/>
    </source>
</evidence>
<dbReference type="PANTHER" id="PTHR10491">
    <property type="entry name" value="DTDP-4-DEHYDRORHAMNOSE REDUCTASE"/>
    <property type="match status" value="1"/>
</dbReference>
<gene>
    <name evidence="4" type="ORF">A6122_1936</name>
</gene>
<dbReference type="UniPathway" id="UPA00124"/>
<comment type="function">
    <text evidence="2">Catalyzes the reduction of dTDP-6-deoxy-L-lyxo-4-hexulose to yield dTDP-L-rhamnose.</text>
</comment>
<dbReference type="PANTHER" id="PTHR10491:SF4">
    <property type="entry name" value="METHIONINE ADENOSYLTRANSFERASE 2 SUBUNIT BETA"/>
    <property type="match status" value="1"/>
</dbReference>
<dbReference type="SUPFAM" id="SSF51735">
    <property type="entry name" value="NAD(P)-binding Rossmann-fold domains"/>
    <property type="match status" value="1"/>
</dbReference>
<feature type="domain" description="RmlD-like substrate binding" evidence="3">
    <location>
        <begin position="1"/>
        <end position="273"/>
    </location>
</feature>
<dbReference type="InterPro" id="IPR005913">
    <property type="entry name" value="dTDP_dehydrorham_reduct"/>
</dbReference>
<reference evidence="4 5" key="1">
    <citation type="submission" date="2016-05" db="EMBL/GenBank/DDBJ databases">
        <title>Complete genome sequence of Rathayibacter tritici NCPPB 1953.</title>
        <authorList>
            <person name="Park J."/>
            <person name="Lee H.-H."/>
            <person name="Lee S.-W."/>
            <person name="Seo Y.-S."/>
        </authorList>
    </citation>
    <scope>NUCLEOTIDE SEQUENCE [LARGE SCALE GENOMIC DNA]</scope>
    <source>
        <strain evidence="4 5">NCPPB 1953</strain>
    </source>
</reference>
<dbReference type="Pfam" id="PF04321">
    <property type="entry name" value="RmlD_sub_bind"/>
    <property type="match status" value="1"/>
</dbReference>
<dbReference type="Gene3D" id="3.40.50.720">
    <property type="entry name" value="NAD(P)-binding Rossmann-like Domain"/>
    <property type="match status" value="1"/>
</dbReference>
<evidence type="ECO:0000259" key="3">
    <source>
        <dbReference type="Pfam" id="PF04321"/>
    </source>
</evidence>
<comment type="pathway">
    <text evidence="2">Carbohydrate biosynthesis; dTDP-L-rhamnose biosynthesis.</text>
</comment>
<dbReference type="RefSeq" id="WP_104259068.1">
    <property type="nucleotide sequence ID" value="NZ_CP015515.1"/>
</dbReference>
<dbReference type="STRING" id="33888.A6122_1936"/>
<dbReference type="EMBL" id="CP015515">
    <property type="protein sequence ID" value="AND17062.1"/>
    <property type="molecule type" value="Genomic_DNA"/>
</dbReference>
<protein>
    <recommendedName>
        <fullName evidence="2">dTDP-4-dehydrorhamnose reductase</fullName>
        <ecNumber evidence="2">1.1.1.133</ecNumber>
    </recommendedName>
</protein>
<evidence type="ECO:0000256" key="1">
    <source>
        <dbReference type="ARBA" id="ARBA00010944"/>
    </source>
</evidence>
<dbReference type="GO" id="GO:0005829">
    <property type="term" value="C:cytosol"/>
    <property type="evidence" value="ECO:0007669"/>
    <property type="project" value="TreeGrafter"/>
</dbReference>
<sequence length="281" mass="29910">MTFLITGASGMLGTDLRAVLGSRPCTALRHSDLDVTDLDAVRAAVAGHDAIMNCAAYTRVDDAETDEEEAHRVNAVGAHHLALATAETGAALVQVSTDYVFDGSATSPYSEDHPRHPLSAYGRTKAEGERLVLEANPERGYVVRTGWLYGEHGQNFAKTMVRLAGSHDTLAVVDDQHGQPTWTADLAARLVELVDSLAPAGVYHGTNAGETTWLGFARAVFAKVGLDPERLRPTDSGSFVRPAPRPAYSVLGHDGWSRAALAPLRPWQDALAAAPLLAVTP</sequence>
<dbReference type="AlphaFoldDB" id="A0A160KTE5"/>
<keyword evidence="5" id="KW-1185">Reference proteome</keyword>
<dbReference type="InterPro" id="IPR036291">
    <property type="entry name" value="NAD(P)-bd_dom_sf"/>
</dbReference>
<dbReference type="Gene3D" id="3.90.25.10">
    <property type="entry name" value="UDP-galactose 4-epimerase, domain 1"/>
    <property type="match status" value="1"/>
</dbReference>
<evidence type="ECO:0000313" key="4">
    <source>
        <dbReference type="EMBL" id="AND17062.1"/>
    </source>
</evidence>
<dbReference type="PATRIC" id="fig|33888.3.peg.2143"/>
<accession>A0A160KTE5</accession>
<dbReference type="OrthoDB" id="9803892at2"/>
<dbReference type="GO" id="GO:0008831">
    <property type="term" value="F:dTDP-4-dehydrorhamnose reductase activity"/>
    <property type="evidence" value="ECO:0007669"/>
    <property type="project" value="UniProtKB-EC"/>
</dbReference>
<dbReference type="EC" id="1.1.1.133" evidence="2"/>
<keyword evidence="2" id="KW-0521">NADP</keyword>
<dbReference type="CDD" id="cd05254">
    <property type="entry name" value="dTDP_HR_like_SDR_e"/>
    <property type="match status" value="1"/>
</dbReference>
<comment type="similarity">
    <text evidence="1 2">Belongs to the dTDP-4-dehydrorhamnose reductase family.</text>
</comment>
<organism evidence="4 5">
    <name type="scientific">Rathayibacter tritici</name>
    <dbReference type="NCBI Taxonomy" id="33888"/>
    <lineage>
        <taxon>Bacteria</taxon>
        <taxon>Bacillati</taxon>
        <taxon>Actinomycetota</taxon>
        <taxon>Actinomycetes</taxon>
        <taxon>Micrococcales</taxon>
        <taxon>Microbacteriaceae</taxon>
        <taxon>Rathayibacter</taxon>
    </lineage>
</organism>
<proteinExistence type="inferred from homology"/>
<dbReference type="NCBIfam" id="TIGR01214">
    <property type="entry name" value="rmlD"/>
    <property type="match status" value="1"/>
</dbReference>
<dbReference type="KEGG" id="rtn:A6122_1936"/>